<evidence type="ECO:0000313" key="3">
    <source>
        <dbReference type="Proteomes" id="UP001465976"/>
    </source>
</evidence>
<accession>A0ABR3EZI7</accession>
<comment type="caution">
    <text evidence="2">The sequence shown here is derived from an EMBL/GenBank/DDBJ whole genome shotgun (WGS) entry which is preliminary data.</text>
</comment>
<sequence>MPGLTIDTVPAKLHYFGKTSDGGVPYGYTAKQPEGVAQTNVETEEHVLQIENVRGKEDEYSLDKTGFYFGKHAAKHTSFANDEEIQKEYYPESIELIKRLTGASKVVLFDHTVRRRVEGEQGLEPGKRGPVPRVHVDQTPQAAHKRVVRHLPEGEAQERLKHRFQIINLWRPISHPAEDWPLAVCDFRSLNWEKDLLSSELRYPDKTGWTFSVKHNPEHKWKYVRGLKPEEIILIKCYDSIEDGSVAVLTPHTAFDDPATPAGAPLRQSIELRALVFYDD</sequence>
<gene>
    <name evidence="2" type="ORF">V5O48_013650</name>
</gene>
<dbReference type="Proteomes" id="UP001465976">
    <property type="component" value="Unassembled WGS sequence"/>
</dbReference>
<dbReference type="EMBL" id="JBAHYK010001362">
    <property type="protein sequence ID" value="KAL0568339.1"/>
    <property type="molecule type" value="Genomic_DNA"/>
</dbReference>
<evidence type="ECO:0000256" key="1">
    <source>
        <dbReference type="ARBA" id="ARBA00023604"/>
    </source>
</evidence>
<evidence type="ECO:0000313" key="2">
    <source>
        <dbReference type="EMBL" id="KAL0568339.1"/>
    </source>
</evidence>
<reference evidence="2 3" key="1">
    <citation type="submission" date="2024-02" db="EMBL/GenBank/DDBJ databases">
        <title>A draft genome for the cacao thread blight pathogen Marasmius crinis-equi.</title>
        <authorList>
            <person name="Cohen S.P."/>
            <person name="Baruah I.K."/>
            <person name="Amoako-Attah I."/>
            <person name="Bukari Y."/>
            <person name="Meinhardt L.W."/>
            <person name="Bailey B.A."/>
        </authorList>
    </citation>
    <scope>NUCLEOTIDE SEQUENCE [LARGE SCALE GENOMIC DNA]</scope>
    <source>
        <strain evidence="2 3">GH-76</strain>
    </source>
</reference>
<dbReference type="InterPro" id="IPR044053">
    <property type="entry name" value="AsaB-like"/>
</dbReference>
<evidence type="ECO:0008006" key="4">
    <source>
        <dbReference type="Google" id="ProtNLM"/>
    </source>
</evidence>
<dbReference type="PANTHER" id="PTHR34598">
    <property type="entry name" value="BLL6449 PROTEIN"/>
    <property type="match status" value="1"/>
</dbReference>
<protein>
    <recommendedName>
        <fullName evidence="4">Methyltransferase</fullName>
    </recommendedName>
</protein>
<comment type="similarity">
    <text evidence="1">Belongs to the asaB hydroxylase/desaturase family.</text>
</comment>
<organism evidence="2 3">
    <name type="scientific">Marasmius crinis-equi</name>
    <dbReference type="NCBI Taxonomy" id="585013"/>
    <lineage>
        <taxon>Eukaryota</taxon>
        <taxon>Fungi</taxon>
        <taxon>Dikarya</taxon>
        <taxon>Basidiomycota</taxon>
        <taxon>Agaricomycotina</taxon>
        <taxon>Agaricomycetes</taxon>
        <taxon>Agaricomycetidae</taxon>
        <taxon>Agaricales</taxon>
        <taxon>Marasmiineae</taxon>
        <taxon>Marasmiaceae</taxon>
        <taxon>Marasmius</taxon>
    </lineage>
</organism>
<proteinExistence type="inferred from homology"/>
<dbReference type="NCBIfam" id="NF041278">
    <property type="entry name" value="CmcJ_NvfI_EfuI"/>
    <property type="match status" value="1"/>
</dbReference>
<name>A0ABR3EZI7_9AGAR</name>
<dbReference type="PANTHER" id="PTHR34598:SF3">
    <property type="entry name" value="OXIDOREDUCTASE AN1597"/>
    <property type="match status" value="1"/>
</dbReference>
<keyword evidence="3" id="KW-1185">Reference proteome</keyword>